<evidence type="ECO:0000256" key="5">
    <source>
        <dbReference type="ARBA" id="ARBA00023172"/>
    </source>
</evidence>
<accession>A0A1M6E0B8</accession>
<name>A0A1M6E0B8_MALRU</name>
<dbReference type="InterPro" id="IPR006118">
    <property type="entry name" value="Recombinase_CS"/>
</dbReference>
<dbReference type="PROSITE" id="PS00397">
    <property type="entry name" value="RECOMBINASES_1"/>
    <property type="match status" value="1"/>
</dbReference>
<evidence type="ECO:0000256" key="1">
    <source>
        <dbReference type="ARBA" id="ARBA00009913"/>
    </source>
</evidence>
<dbReference type="PANTHER" id="PTHR30461:SF26">
    <property type="entry name" value="RESOLVASE HOMOLOG YNEB"/>
    <property type="match status" value="1"/>
</dbReference>
<keyword evidence="4" id="KW-0238">DNA-binding</keyword>
<evidence type="ECO:0000259" key="8">
    <source>
        <dbReference type="PROSITE" id="PS51736"/>
    </source>
</evidence>
<keyword evidence="3" id="KW-0230">DNA invertase</keyword>
<dbReference type="SMART" id="SM00857">
    <property type="entry name" value="Resolvase"/>
    <property type="match status" value="1"/>
</dbReference>
<evidence type="ECO:0000313" key="9">
    <source>
        <dbReference type="EMBL" id="SHI78835.1"/>
    </source>
</evidence>
<comment type="similarity">
    <text evidence="1">Belongs to the site-specific recombinase resolvase family.</text>
</comment>
<dbReference type="Gene3D" id="3.40.50.1390">
    <property type="entry name" value="Resolvase, N-terminal catalytic domain"/>
    <property type="match status" value="1"/>
</dbReference>
<dbReference type="PROSITE" id="PS51736">
    <property type="entry name" value="RECOMBINASES_3"/>
    <property type="match status" value="1"/>
</dbReference>
<gene>
    <name evidence="9" type="ORF">SAMN02745165_00881</name>
</gene>
<dbReference type="OrthoDB" id="9797501at2"/>
<dbReference type="GO" id="GO:0003677">
    <property type="term" value="F:DNA binding"/>
    <property type="evidence" value="ECO:0007669"/>
    <property type="project" value="UniProtKB-KW"/>
</dbReference>
<dbReference type="FunFam" id="3.40.50.1390:FF:000001">
    <property type="entry name" value="DNA recombinase"/>
    <property type="match status" value="1"/>
</dbReference>
<evidence type="ECO:0000256" key="3">
    <source>
        <dbReference type="ARBA" id="ARBA00023100"/>
    </source>
</evidence>
<dbReference type="PROSITE" id="PS00398">
    <property type="entry name" value="RECOMBINASES_2"/>
    <property type="match status" value="1"/>
</dbReference>
<dbReference type="STRING" id="1122189.SAMN02745165_00881"/>
<dbReference type="EMBL" id="FQZT01000002">
    <property type="protein sequence ID" value="SHI78835.1"/>
    <property type="molecule type" value="Genomic_DNA"/>
</dbReference>
<dbReference type="GO" id="GO:0015074">
    <property type="term" value="P:DNA integration"/>
    <property type="evidence" value="ECO:0007669"/>
    <property type="project" value="UniProtKB-KW"/>
</dbReference>
<protein>
    <submittedName>
        <fullName evidence="9">Site-specific DNA recombinase</fullName>
    </submittedName>
</protein>
<sequence length="202" mass="22632">MEGQKIGYARVSTIGQSLDIQKKKLEKYGCYKVFSEQKSGAKTSNRQELNRALEYVREGDVFIVTKLDRLARSVADLSAISKTLEEKKVDFVVMDQAIDTTTPAGKLTFHVLAAIGEFEREMIATRTAEGRAAALAKGVKFGRKKKIDALSDKKRRQMIKEFDTGALSKEDLAEKYRMSRASLYRAVKIAREELTGLSRPST</sequence>
<evidence type="ECO:0000256" key="6">
    <source>
        <dbReference type="PIRSR" id="PIRSR606118-50"/>
    </source>
</evidence>
<organism evidence="9 10">
    <name type="scientific">Malonomonas rubra DSM 5091</name>
    <dbReference type="NCBI Taxonomy" id="1122189"/>
    <lineage>
        <taxon>Bacteria</taxon>
        <taxon>Pseudomonadati</taxon>
        <taxon>Thermodesulfobacteriota</taxon>
        <taxon>Desulfuromonadia</taxon>
        <taxon>Desulfuromonadales</taxon>
        <taxon>Geopsychrobacteraceae</taxon>
        <taxon>Malonomonas</taxon>
    </lineage>
</organism>
<feature type="domain" description="Resolvase/invertase-type recombinase catalytic" evidence="8">
    <location>
        <begin position="4"/>
        <end position="138"/>
    </location>
</feature>
<reference evidence="9 10" key="1">
    <citation type="submission" date="2016-11" db="EMBL/GenBank/DDBJ databases">
        <authorList>
            <person name="Jaros S."/>
            <person name="Januszkiewicz K."/>
            <person name="Wedrychowicz H."/>
        </authorList>
    </citation>
    <scope>NUCLEOTIDE SEQUENCE [LARGE SCALE GENOMIC DNA]</scope>
    <source>
        <strain evidence="9 10">DSM 5091</strain>
    </source>
</reference>
<dbReference type="InterPro" id="IPR006119">
    <property type="entry name" value="Resolv_N"/>
</dbReference>
<dbReference type="CDD" id="cd03768">
    <property type="entry name" value="SR_ResInv"/>
    <property type="match status" value="1"/>
</dbReference>
<dbReference type="InterPro" id="IPR050639">
    <property type="entry name" value="SSR_resolvase"/>
</dbReference>
<dbReference type="SUPFAM" id="SSF53041">
    <property type="entry name" value="Resolvase-like"/>
    <property type="match status" value="1"/>
</dbReference>
<keyword evidence="5" id="KW-0233">DNA recombination</keyword>
<keyword evidence="2" id="KW-0229">DNA integration</keyword>
<evidence type="ECO:0000256" key="4">
    <source>
        <dbReference type="ARBA" id="ARBA00023125"/>
    </source>
</evidence>
<dbReference type="GO" id="GO:0000150">
    <property type="term" value="F:DNA strand exchange activity"/>
    <property type="evidence" value="ECO:0007669"/>
    <property type="project" value="UniProtKB-KW"/>
</dbReference>
<proteinExistence type="inferred from homology"/>
<evidence type="ECO:0000256" key="7">
    <source>
        <dbReference type="PROSITE-ProRule" id="PRU10137"/>
    </source>
</evidence>
<dbReference type="Proteomes" id="UP000184171">
    <property type="component" value="Unassembled WGS sequence"/>
</dbReference>
<dbReference type="AlphaFoldDB" id="A0A1M6E0B8"/>
<dbReference type="Pfam" id="PF00239">
    <property type="entry name" value="Resolvase"/>
    <property type="match status" value="1"/>
</dbReference>
<feature type="active site" description="O-(5'-phospho-DNA)-serine intermediate" evidence="6 7">
    <location>
        <position position="12"/>
    </location>
</feature>
<dbReference type="PANTHER" id="PTHR30461">
    <property type="entry name" value="DNA-INVERTASE FROM LAMBDOID PROPHAGE"/>
    <property type="match status" value="1"/>
</dbReference>
<dbReference type="RefSeq" id="WP_072905966.1">
    <property type="nucleotide sequence ID" value="NZ_FQZT01000002.1"/>
</dbReference>
<dbReference type="InterPro" id="IPR036162">
    <property type="entry name" value="Resolvase-like_N_sf"/>
</dbReference>
<keyword evidence="10" id="KW-1185">Reference proteome</keyword>
<evidence type="ECO:0000313" key="10">
    <source>
        <dbReference type="Proteomes" id="UP000184171"/>
    </source>
</evidence>
<evidence type="ECO:0000256" key="2">
    <source>
        <dbReference type="ARBA" id="ARBA00022908"/>
    </source>
</evidence>